<reference evidence="1 2" key="2">
    <citation type="journal article" date="2013" name="Genome Announc.">
        <title>Genome Sequence of Growth-Improving Paenibacillus mucilaginosus Strain KNP414.</title>
        <authorList>
            <person name="Lu J.J."/>
            <person name="Wang J.F."/>
            <person name="Hu X.F."/>
        </authorList>
    </citation>
    <scope>NUCLEOTIDE SEQUENCE [LARGE SCALE GENOMIC DNA]</scope>
    <source>
        <strain evidence="1 2">KNP414</strain>
    </source>
</reference>
<evidence type="ECO:0000313" key="2">
    <source>
        <dbReference type="Proteomes" id="UP000006620"/>
    </source>
</evidence>
<dbReference type="EMBL" id="CP002869">
    <property type="protein sequence ID" value="AEI39629.1"/>
    <property type="molecule type" value="Genomic_DNA"/>
</dbReference>
<dbReference type="Proteomes" id="UP000006620">
    <property type="component" value="Chromosome"/>
</dbReference>
<sequence>MFKSCHPDNEVQERVHANGLFLFYTPSWPKGMGEPMAGAYAYE</sequence>
<dbReference type="AlphaFoldDB" id="F8FCQ7"/>
<dbReference type="KEGG" id="pms:KNP414_01061"/>
<protein>
    <submittedName>
        <fullName evidence="1">Uncharacterized protein</fullName>
    </submittedName>
</protein>
<proteinExistence type="predicted"/>
<name>F8FCQ7_PAEMK</name>
<organism evidence="1 2">
    <name type="scientific">Paenibacillus mucilaginosus (strain KNP414)</name>
    <dbReference type="NCBI Taxonomy" id="1036673"/>
    <lineage>
        <taxon>Bacteria</taxon>
        <taxon>Bacillati</taxon>
        <taxon>Bacillota</taxon>
        <taxon>Bacilli</taxon>
        <taxon>Bacillales</taxon>
        <taxon>Paenibacillaceae</taxon>
        <taxon>Paenibacillus</taxon>
    </lineage>
</organism>
<dbReference type="HOGENOM" id="CLU_3236985_0_0_9"/>
<gene>
    <name evidence="1" type="ordered locus">KNP414_01061</name>
</gene>
<evidence type="ECO:0000313" key="1">
    <source>
        <dbReference type="EMBL" id="AEI39629.1"/>
    </source>
</evidence>
<reference evidence="2" key="1">
    <citation type="submission" date="2011-06" db="EMBL/GenBank/DDBJ databases">
        <title>Complete genome sequence of Paenibacillus mucilaginosus KNP414.</title>
        <authorList>
            <person name="Wang J."/>
            <person name="Hu S."/>
            <person name="Hu X."/>
            <person name="Zhang B."/>
            <person name="Dong D."/>
            <person name="Zhang S."/>
            <person name="Zhao K."/>
            <person name="Wu D."/>
        </authorList>
    </citation>
    <scope>NUCLEOTIDE SEQUENCE [LARGE SCALE GENOMIC DNA]</scope>
    <source>
        <strain evidence="2">KNP414</strain>
    </source>
</reference>
<accession>F8FCQ7</accession>